<proteinExistence type="predicted"/>
<accession>A0A9N9KLH0</accession>
<dbReference type="InterPro" id="IPR029063">
    <property type="entry name" value="SAM-dependent_MTases_sf"/>
</dbReference>
<reference evidence="2" key="1">
    <citation type="submission" date="2021-07" db="EMBL/GenBank/DDBJ databases">
        <authorList>
            <person name="Durling M."/>
        </authorList>
    </citation>
    <scope>NUCLEOTIDE SEQUENCE</scope>
</reference>
<protein>
    <recommendedName>
        <fullName evidence="4">S-adenosyl-L-methionine-dependent methyltransferase</fullName>
    </recommendedName>
</protein>
<gene>
    <name evidence="2" type="ORF">HYFRA_00001976</name>
</gene>
<evidence type="ECO:0000313" key="3">
    <source>
        <dbReference type="Proteomes" id="UP000696280"/>
    </source>
</evidence>
<dbReference type="PANTHER" id="PTHR43591">
    <property type="entry name" value="METHYLTRANSFERASE"/>
    <property type="match status" value="1"/>
</dbReference>
<dbReference type="PANTHER" id="PTHR43591:SF102">
    <property type="entry name" value="S-ADENOSYL-L-METHIONINE-DEPENDENT METHYLTRANSFERASE"/>
    <property type="match status" value="1"/>
</dbReference>
<dbReference type="EMBL" id="CAJVRL010000001">
    <property type="protein sequence ID" value="CAG8948853.1"/>
    <property type="molecule type" value="Genomic_DNA"/>
</dbReference>
<dbReference type="SUPFAM" id="SSF53335">
    <property type="entry name" value="S-adenosyl-L-methionine-dependent methyltransferases"/>
    <property type="match status" value="1"/>
</dbReference>
<comment type="caution">
    <text evidence="2">The sequence shown here is derived from an EMBL/GenBank/DDBJ whole genome shotgun (WGS) entry which is preliminary data.</text>
</comment>
<dbReference type="AlphaFoldDB" id="A0A9N9KLH0"/>
<sequence length="402" mass="44216">MSSGASSSSAGVTSSGGGDEGDRQVVVQPPDGLVSWGEGSAPSIPSVDDESESGDNDSAIGGMSVVTSTQSLRSSIYEDVEENGRTYHRFKEGKYPLPNDAQEQERLDLQHALFGVTLEGKLHLAPIADGIENCLDIATGIYFAIYGVPSIPKLSMVLTSVVGTGIWAIEFAEKYPKCKVLGTDLSAIQPLYVPPNLRFEIDDAEDEWIFSERFDFIHGRALLSCFKEPSFVIQQAFNTLKPGSYLELQDGTFPFKYIGPPPLDSAIYKWNQLVVAGAAASGRPWTNVTHYARWMQEIGFVDIEEKQFYWPTSAWPKGEYFKQVAAYWQADFLNGIEGISLKVMGKLGWDAEEIRVFCEKVRGDVRDVGIKAYLPITVVYGRKPFENETTPVASTESVAESV</sequence>
<feature type="region of interest" description="Disordered" evidence="1">
    <location>
        <begin position="1"/>
        <end position="62"/>
    </location>
</feature>
<dbReference type="Gene3D" id="3.40.50.150">
    <property type="entry name" value="Vaccinia Virus protein VP39"/>
    <property type="match status" value="1"/>
</dbReference>
<dbReference type="Proteomes" id="UP000696280">
    <property type="component" value="Unassembled WGS sequence"/>
</dbReference>
<organism evidence="2 3">
    <name type="scientific">Hymenoscyphus fraxineus</name>
    <dbReference type="NCBI Taxonomy" id="746836"/>
    <lineage>
        <taxon>Eukaryota</taxon>
        <taxon>Fungi</taxon>
        <taxon>Dikarya</taxon>
        <taxon>Ascomycota</taxon>
        <taxon>Pezizomycotina</taxon>
        <taxon>Leotiomycetes</taxon>
        <taxon>Helotiales</taxon>
        <taxon>Helotiaceae</taxon>
        <taxon>Hymenoscyphus</taxon>
    </lineage>
</organism>
<dbReference type="OrthoDB" id="2013972at2759"/>
<evidence type="ECO:0008006" key="4">
    <source>
        <dbReference type="Google" id="ProtNLM"/>
    </source>
</evidence>
<keyword evidence="3" id="KW-1185">Reference proteome</keyword>
<dbReference type="GO" id="GO:0008168">
    <property type="term" value="F:methyltransferase activity"/>
    <property type="evidence" value="ECO:0007669"/>
    <property type="project" value="TreeGrafter"/>
</dbReference>
<name>A0A9N9KLH0_9HELO</name>
<dbReference type="Pfam" id="PF13489">
    <property type="entry name" value="Methyltransf_23"/>
    <property type="match status" value="1"/>
</dbReference>
<evidence type="ECO:0000256" key="1">
    <source>
        <dbReference type="SAM" id="MobiDB-lite"/>
    </source>
</evidence>
<dbReference type="CDD" id="cd02440">
    <property type="entry name" value="AdoMet_MTases"/>
    <property type="match status" value="1"/>
</dbReference>
<feature type="compositionally biased region" description="Low complexity" evidence="1">
    <location>
        <begin position="1"/>
        <end position="13"/>
    </location>
</feature>
<evidence type="ECO:0000313" key="2">
    <source>
        <dbReference type="EMBL" id="CAG8948853.1"/>
    </source>
</evidence>